<dbReference type="Gene3D" id="3.40.50.300">
    <property type="entry name" value="P-loop containing nucleotide triphosphate hydrolases"/>
    <property type="match status" value="1"/>
</dbReference>
<proteinExistence type="predicted"/>
<evidence type="ECO:0000313" key="2">
    <source>
        <dbReference type="EMBL" id="RVW25198.1"/>
    </source>
</evidence>
<evidence type="ECO:0000313" key="4">
    <source>
        <dbReference type="Proteomes" id="UP000288805"/>
    </source>
</evidence>
<evidence type="ECO:0000313" key="3">
    <source>
        <dbReference type="EMBL" id="RVW67142.1"/>
    </source>
</evidence>
<accession>A0A438G4K5</accession>
<evidence type="ECO:0000259" key="1">
    <source>
        <dbReference type="Pfam" id="PF00485"/>
    </source>
</evidence>
<dbReference type="PANTHER" id="PTHR10285">
    <property type="entry name" value="URIDINE KINASE"/>
    <property type="match status" value="1"/>
</dbReference>
<comment type="caution">
    <text evidence="3">The sequence shown here is derived from an EMBL/GenBank/DDBJ whole genome shotgun (WGS) entry which is preliminary data.</text>
</comment>
<dbReference type="InterPro" id="IPR027417">
    <property type="entry name" value="P-loop_NTPase"/>
</dbReference>
<dbReference type="AlphaFoldDB" id="A0A438G4K5"/>
<gene>
    <name evidence="3" type="ORF">CK203_063954</name>
    <name evidence="2" type="ORF">CK203_114745</name>
</gene>
<protein>
    <recommendedName>
        <fullName evidence="1">Phosphoribulokinase/uridine kinase domain-containing protein</fullName>
    </recommendedName>
</protein>
<dbReference type="SUPFAM" id="SSF52540">
    <property type="entry name" value="P-loop containing nucleoside triphosphate hydrolases"/>
    <property type="match status" value="1"/>
</dbReference>
<dbReference type="EMBL" id="QGNW01000601">
    <property type="protein sequence ID" value="RVW67142.1"/>
    <property type="molecule type" value="Genomic_DNA"/>
</dbReference>
<dbReference type="InterPro" id="IPR006083">
    <property type="entry name" value="PRK/URK"/>
</dbReference>
<reference evidence="3 4" key="1">
    <citation type="journal article" date="2018" name="PLoS Genet.">
        <title>Population sequencing reveals clonal diversity and ancestral inbreeding in the grapevine cultivar Chardonnay.</title>
        <authorList>
            <person name="Roach M.J."/>
            <person name="Johnson D.L."/>
            <person name="Bohlmann J."/>
            <person name="van Vuuren H.J."/>
            <person name="Jones S.J."/>
            <person name="Pretorius I.S."/>
            <person name="Schmidt S.A."/>
            <person name="Borneman A.R."/>
        </authorList>
    </citation>
    <scope>NUCLEOTIDE SEQUENCE [LARGE SCALE GENOMIC DNA]</scope>
    <source>
        <strain evidence="4">cv. Chardonnay</strain>
        <strain evidence="3">I10V1</strain>
        <tissue evidence="3">Leaf</tissue>
    </source>
</reference>
<name>A0A438G4K5_VITVI</name>
<dbReference type="Pfam" id="PF00485">
    <property type="entry name" value="PRK"/>
    <property type="match status" value="2"/>
</dbReference>
<feature type="domain" description="Phosphoribulokinase/uridine kinase" evidence="1">
    <location>
        <begin position="105"/>
        <end position="143"/>
    </location>
</feature>
<organism evidence="3 4">
    <name type="scientific">Vitis vinifera</name>
    <name type="common">Grape</name>
    <dbReference type="NCBI Taxonomy" id="29760"/>
    <lineage>
        <taxon>Eukaryota</taxon>
        <taxon>Viridiplantae</taxon>
        <taxon>Streptophyta</taxon>
        <taxon>Embryophyta</taxon>
        <taxon>Tracheophyta</taxon>
        <taxon>Spermatophyta</taxon>
        <taxon>Magnoliopsida</taxon>
        <taxon>eudicotyledons</taxon>
        <taxon>Gunneridae</taxon>
        <taxon>Pentapetalae</taxon>
        <taxon>rosids</taxon>
        <taxon>Vitales</taxon>
        <taxon>Vitaceae</taxon>
        <taxon>Viteae</taxon>
        <taxon>Vitis</taxon>
    </lineage>
</organism>
<feature type="domain" description="Phosphoribulokinase/uridine kinase" evidence="1">
    <location>
        <begin position="24"/>
        <end position="61"/>
    </location>
</feature>
<dbReference type="Proteomes" id="UP000288805">
    <property type="component" value="Unassembled WGS sequence"/>
</dbReference>
<dbReference type="GO" id="GO:0005524">
    <property type="term" value="F:ATP binding"/>
    <property type="evidence" value="ECO:0007669"/>
    <property type="project" value="InterPro"/>
</dbReference>
<dbReference type="EMBL" id="QGNW01002120">
    <property type="protein sequence ID" value="RVW25198.1"/>
    <property type="molecule type" value="Genomic_DNA"/>
</dbReference>
<dbReference type="GO" id="GO:0016301">
    <property type="term" value="F:kinase activity"/>
    <property type="evidence" value="ECO:0007669"/>
    <property type="project" value="InterPro"/>
</dbReference>
<sequence length="194" mass="22241">MVLSSGPFVSCKGGPESCEIIFQVNPSDVIILEGILIFHDLRVRELMNMKIFVDTGMNCAFSLYYEYLIKFREVKCGFMLFVFLLDCITELGCYSMVFTCKIFSADADVRLARRIRRDTVEKGRDIGMVLDQVSNFKFSFLQYERDLLGWVKAMGDVKDMEHFSLMCNVVKKLRETKQKGLGGVGYVMIKEVVL</sequence>